<protein>
    <submittedName>
        <fullName evidence="2">Uncharacterized protein</fullName>
    </submittedName>
</protein>
<sequence>MPKRPHPPPARRKKTPKAPETADEYLAVAVDLEESGERWRSGDVAKAGRFFVQAITAYENTLVRYPNNFDARYNRARLLYTLTQLPLPPTFFPATSTPETRLLAAAEAHKECNELEKDSSDILFNYGQTLSSVGEFYANKPQDSDDDNNNGNGGGDVQDEETTTREIERLQQSKQAFEASWGIFQQCLAVQEAEYKSTLEQSQSFDNFDGEDAMNDGAIVSQNGNGNGEEYQEEDGGIKLPERRSSVASSHSSNSGSGGNNTTQWASIVEPTTKLSILDTALAMLEVQTSILTLSTPSTAAAIFPPTTEYIPQITTHAASILDSYILPIARALHEETDLGLEPAEIAERRVEAVLSRANFLVALAETRFYLGLQTAEGWEEEVKAAFEPFHLISPSSTTHGTDNTTITSGDKIPENGLIIDLTTSWMALCDRSTARTTLSTTLSPTNPPKAWKLATTSSSDLASATKLAPDKEKPGIYLARGNLELLRSRIIGVEAAEKGRGVLRKNAGVYYRGVVTAAGSSLIGAVDGVKVAEAVQEARVKEAVVKLEDGMDAGLKTLVKGGIGKVAVWRTIKAAVEEGIFGRETLGAVEGVLRGI</sequence>
<feature type="compositionally biased region" description="Low complexity" evidence="1">
    <location>
        <begin position="246"/>
        <end position="255"/>
    </location>
</feature>
<accession>A0AAV9VGS3</accession>
<feature type="region of interest" description="Disordered" evidence="1">
    <location>
        <begin position="137"/>
        <end position="165"/>
    </location>
</feature>
<gene>
    <name evidence="2" type="ORF">TWF730_004936</name>
</gene>
<organism evidence="2 3">
    <name type="scientific">Orbilia blumenaviensis</name>
    <dbReference type="NCBI Taxonomy" id="1796055"/>
    <lineage>
        <taxon>Eukaryota</taxon>
        <taxon>Fungi</taxon>
        <taxon>Dikarya</taxon>
        <taxon>Ascomycota</taxon>
        <taxon>Pezizomycotina</taxon>
        <taxon>Orbiliomycetes</taxon>
        <taxon>Orbiliales</taxon>
        <taxon>Orbiliaceae</taxon>
        <taxon>Orbilia</taxon>
    </lineage>
</organism>
<dbReference type="AlphaFoldDB" id="A0AAV9VGS3"/>
<name>A0AAV9VGS3_9PEZI</name>
<comment type="caution">
    <text evidence="2">The sequence shown here is derived from an EMBL/GenBank/DDBJ whole genome shotgun (WGS) entry which is preliminary data.</text>
</comment>
<feature type="region of interest" description="Disordered" evidence="1">
    <location>
        <begin position="1"/>
        <end position="22"/>
    </location>
</feature>
<reference evidence="2 3" key="1">
    <citation type="submission" date="2019-10" db="EMBL/GenBank/DDBJ databases">
        <authorList>
            <person name="Palmer J.M."/>
        </authorList>
    </citation>
    <scope>NUCLEOTIDE SEQUENCE [LARGE SCALE GENOMIC DNA]</scope>
    <source>
        <strain evidence="2 3">TWF730</strain>
    </source>
</reference>
<dbReference type="InterPro" id="IPR011990">
    <property type="entry name" value="TPR-like_helical_dom_sf"/>
</dbReference>
<dbReference type="Gene3D" id="1.25.40.10">
    <property type="entry name" value="Tetratricopeptide repeat domain"/>
    <property type="match status" value="1"/>
</dbReference>
<evidence type="ECO:0000313" key="3">
    <source>
        <dbReference type="Proteomes" id="UP001373714"/>
    </source>
</evidence>
<feature type="compositionally biased region" description="Basic residues" evidence="1">
    <location>
        <begin position="1"/>
        <end position="16"/>
    </location>
</feature>
<dbReference type="SUPFAM" id="SSF48452">
    <property type="entry name" value="TPR-like"/>
    <property type="match status" value="1"/>
</dbReference>
<dbReference type="EMBL" id="JAVHNS010000002">
    <property type="protein sequence ID" value="KAK6361192.1"/>
    <property type="molecule type" value="Genomic_DNA"/>
</dbReference>
<dbReference type="Proteomes" id="UP001373714">
    <property type="component" value="Unassembled WGS sequence"/>
</dbReference>
<keyword evidence="3" id="KW-1185">Reference proteome</keyword>
<proteinExistence type="predicted"/>
<evidence type="ECO:0000256" key="1">
    <source>
        <dbReference type="SAM" id="MobiDB-lite"/>
    </source>
</evidence>
<feature type="region of interest" description="Disordered" evidence="1">
    <location>
        <begin position="206"/>
        <end position="264"/>
    </location>
</feature>
<evidence type="ECO:0000313" key="2">
    <source>
        <dbReference type="EMBL" id="KAK6361192.1"/>
    </source>
</evidence>
<feature type="compositionally biased region" description="Basic and acidic residues" evidence="1">
    <location>
        <begin position="236"/>
        <end position="245"/>
    </location>
</feature>